<dbReference type="InterPro" id="IPR022796">
    <property type="entry name" value="Chloroa_b-bind"/>
</dbReference>
<feature type="transmembrane region" description="Helical" evidence="10">
    <location>
        <begin position="915"/>
        <end position="935"/>
    </location>
</feature>
<accession>A0A5N5K5J9</accession>
<dbReference type="InterPro" id="IPR015943">
    <property type="entry name" value="WD40/YVTN_repeat-like_dom_sf"/>
</dbReference>
<gene>
    <name evidence="13" type="ORF">DKX38_020546</name>
</gene>
<keyword evidence="5 10" id="KW-0812">Transmembrane</keyword>
<evidence type="ECO:0000256" key="2">
    <source>
        <dbReference type="ARBA" id="ARBA00004370"/>
    </source>
</evidence>
<evidence type="ECO:0000256" key="7">
    <source>
        <dbReference type="ARBA" id="ARBA00023078"/>
    </source>
</evidence>
<keyword evidence="7" id="KW-0793">Thylakoid</keyword>
<dbReference type="Pfam" id="PF23581">
    <property type="entry name" value="DUF7135"/>
    <property type="match status" value="1"/>
</dbReference>
<dbReference type="InterPro" id="IPR055559">
    <property type="entry name" value="CYPRO4_DUF7135"/>
</dbReference>
<dbReference type="GO" id="GO:0005634">
    <property type="term" value="C:nucleus"/>
    <property type="evidence" value="ECO:0007669"/>
    <property type="project" value="TreeGrafter"/>
</dbReference>
<reference evidence="14" key="1">
    <citation type="journal article" date="2019" name="Gigascience">
        <title>De novo genome assembly of the endangered Acer yangbiense, a plant species with extremely small populations endemic to Yunnan Province, China.</title>
        <authorList>
            <person name="Yang J."/>
            <person name="Wariss H.M."/>
            <person name="Tao L."/>
            <person name="Zhang R."/>
            <person name="Yun Q."/>
            <person name="Hollingsworth P."/>
            <person name="Dao Z."/>
            <person name="Luo G."/>
            <person name="Guo H."/>
            <person name="Ma Y."/>
            <person name="Sun W."/>
        </authorList>
    </citation>
    <scope>NUCLEOTIDE SEQUENCE [LARGE SCALE GENOMIC DNA]</scope>
    <source>
        <strain evidence="14">cv. br00</strain>
    </source>
</reference>
<keyword evidence="3" id="KW-0150">Chloroplast</keyword>
<evidence type="ECO:0000313" key="14">
    <source>
        <dbReference type="Proteomes" id="UP000326939"/>
    </source>
</evidence>
<proteinExistence type="predicted"/>
<dbReference type="InterPro" id="IPR013863">
    <property type="entry name" value="VID27_C"/>
</dbReference>
<dbReference type="Pfam" id="PF00504">
    <property type="entry name" value="Chloroa_b-bind"/>
    <property type="match status" value="1"/>
</dbReference>
<keyword evidence="4" id="KW-0934">Plastid</keyword>
<keyword evidence="14" id="KW-1185">Reference proteome</keyword>
<name>A0A5N5K5J9_9ROSI</name>
<dbReference type="InterPro" id="IPR040458">
    <property type="entry name" value="Vid27"/>
</dbReference>
<keyword evidence="8 10" id="KW-0472">Membrane</keyword>
<evidence type="ECO:0000256" key="3">
    <source>
        <dbReference type="ARBA" id="ARBA00022528"/>
    </source>
</evidence>
<feature type="compositionally biased region" description="Polar residues" evidence="9">
    <location>
        <begin position="33"/>
        <end position="56"/>
    </location>
</feature>
<protein>
    <submittedName>
        <fullName evidence="13">Uncharacterized protein</fullName>
    </submittedName>
</protein>
<dbReference type="Gene3D" id="1.10.3460.10">
    <property type="entry name" value="Chlorophyll a/b binding protein domain"/>
    <property type="match status" value="1"/>
</dbReference>
<feature type="transmembrane region" description="Helical" evidence="10">
    <location>
        <begin position="858"/>
        <end position="876"/>
    </location>
</feature>
<feature type="compositionally biased region" description="Acidic residues" evidence="9">
    <location>
        <begin position="11"/>
        <end position="32"/>
    </location>
</feature>
<evidence type="ECO:0000256" key="4">
    <source>
        <dbReference type="ARBA" id="ARBA00022640"/>
    </source>
</evidence>
<dbReference type="Pfam" id="PF08553">
    <property type="entry name" value="VID27"/>
    <property type="match status" value="1"/>
</dbReference>
<sequence>MGGSQSREDLELSDSDTESQHEEEEEEEEESYQDVSNETPEKSSSSGRSRPKTPSSFDEVESKLKALKLKYPSTTTQTQQSHNPNFKNGVKLYLHIGGNTPKAKWVTSEKLTSYAFIKTSKINGQNEDEEEDEEEESESEEAAWWVLRVSTKIRAKIAVEMQLKTLKEQRRVDFVAEGVWAMKFFSDEDYKLFNSKYQDCLFENTFGYESNEANKVKVYGKDFVGWANPEKADDSMWEDAEDDFLKSPGSATPANGNQDLREEFEEASNGGIQSLALGALDNSFLVGDSGIQVVKNLSHGIQGKGVYVNFGSGNHRSGSNLVHSTPKKALLMRAETNMLLMSPMNEGKLHSTGLHQLDIETGKIITEWKFEKDGTDITMRDIANDSKAAQLDPSGSTFLGLDDNRLCRWDMRDRHGIVQNLATANTPVLNWTQGHQFSRGTNFQCFASTGDGSIVVGSLDGKIRLYSTNSMRQAKTAFPGLGSPITHVDVTFDGKWILGTTDTYLILICSLFADKDGKTKTGFNGRMGNRIAAPRLLKLTPLDSHLAGVNNKFRKAQFSWVTENGKQERHLVATVGKFSVIWNFQQVKNGSHECYRNQEGLKSCYCYKIVLKDDSIVDSRFMHDKYVWIYIPGRLMPDFTVFGILQHIVSNLMSLRILLLYYLIESEALVFNRMKFCLISCSFSPFLLTVEKLGSLASALALRLAERERREEEMAVAMGRPFAIQSCLSSSFCSLSKNINKSSFGAAETFFPAKPNSTCCTTIAVHAQQRPTWLPGLDPPPYLDGTLAGDFGFDPLGLGEDPQSLKWYVQAELVHSRFAMAGVAGILFTDLLRVTGIRKLPVWYEAGAVKFEFASTRTLIVVQLLLMGTFVLPTIYRTSFLEADLQRQKGTWISSVLDPRLRKDLSLDWNLHWRAWNLGRLAMVAMAGIFVQAAVTHAGPIDNLMEHLSNPWHKTIIQTLANSAS</sequence>
<organism evidence="13 14">
    <name type="scientific">Salix brachista</name>
    <dbReference type="NCBI Taxonomy" id="2182728"/>
    <lineage>
        <taxon>Eukaryota</taxon>
        <taxon>Viridiplantae</taxon>
        <taxon>Streptophyta</taxon>
        <taxon>Embryophyta</taxon>
        <taxon>Tracheophyta</taxon>
        <taxon>Spermatophyta</taxon>
        <taxon>Magnoliopsida</taxon>
        <taxon>eudicotyledons</taxon>
        <taxon>Gunneridae</taxon>
        <taxon>Pentapetalae</taxon>
        <taxon>rosids</taxon>
        <taxon>fabids</taxon>
        <taxon>Malpighiales</taxon>
        <taxon>Salicaceae</taxon>
        <taxon>Saliceae</taxon>
        <taxon>Salix</taxon>
    </lineage>
</organism>
<dbReference type="PANTHER" id="PTHR31913:SF0">
    <property type="entry name" value="VACUOLAR IMPORT AND DEGRADATION PROTEIN 27"/>
    <property type="match status" value="1"/>
</dbReference>
<feature type="domain" description="DUF7135" evidence="12">
    <location>
        <begin position="48"/>
        <end position="220"/>
    </location>
</feature>
<dbReference type="GO" id="GO:0016020">
    <property type="term" value="C:membrane"/>
    <property type="evidence" value="ECO:0007669"/>
    <property type="project" value="UniProtKB-SubCell"/>
</dbReference>
<evidence type="ECO:0000313" key="13">
    <source>
        <dbReference type="EMBL" id="KAB5526699.1"/>
    </source>
</evidence>
<comment type="caution">
    <text evidence="13">The sequence shown here is derived from an EMBL/GenBank/DDBJ whole genome shotgun (WGS) entry which is preliminary data.</text>
</comment>
<feature type="region of interest" description="Disordered" evidence="9">
    <location>
        <begin position="1"/>
        <end position="61"/>
    </location>
</feature>
<comment type="subcellular location">
    <subcellularLocation>
        <location evidence="2">Membrane</location>
    </subcellularLocation>
    <subcellularLocation>
        <location evidence="1">Plastid</location>
        <location evidence="1">Chloroplast</location>
    </subcellularLocation>
</comment>
<dbReference type="FunFam" id="2.130.10.10:FF:000663">
    <property type="entry name" value="Vacuolar import/degradation Vid27-related protein"/>
    <property type="match status" value="1"/>
</dbReference>
<dbReference type="Gene3D" id="2.130.10.10">
    <property type="entry name" value="YVTN repeat-like/Quinoprotein amine dehydrogenase"/>
    <property type="match status" value="1"/>
</dbReference>
<evidence type="ECO:0000259" key="11">
    <source>
        <dbReference type="Pfam" id="PF08553"/>
    </source>
</evidence>
<dbReference type="GO" id="GO:0009507">
    <property type="term" value="C:chloroplast"/>
    <property type="evidence" value="ECO:0007669"/>
    <property type="project" value="UniProtKB-SubCell"/>
</dbReference>
<evidence type="ECO:0000259" key="12">
    <source>
        <dbReference type="Pfam" id="PF23581"/>
    </source>
</evidence>
<evidence type="ECO:0000256" key="6">
    <source>
        <dbReference type="ARBA" id="ARBA00022989"/>
    </source>
</evidence>
<evidence type="ECO:0000256" key="8">
    <source>
        <dbReference type="ARBA" id="ARBA00023136"/>
    </source>
</evidence>
<feature type="domain" description="Vacuolar import/degradation Vid27 C-terminal" evidence="11">
    <location>
        <begin position="323"/>
        <end position="596"/>
    </location>
</feature>
<dbReference type="SUPFAM" id="SSF101908">
    <property type="entry name" value="Putative isomerase YbhE"/>
    <property type="match status" value="1"/>
</dbReference>
<evidence type="ECO:0000256" key="10">
    <source>
        <dbReference type="SAM" id="Phobius"/>
    </source>
</evidence>
<evidence type="ECO:0000256" key="9">
    <source>
        <dbReference type="SAM" id="MobiDB-lite"/>
    </source>
</evidence>
<feature type="compositionally biased region" description="Basic and acidic residues" evidence="9">
    <location>
        <begin position="1"/>
        <end position="10"/>
    </location>
</feature>
<evidence type="ECO:0000256" key="1">
    <source>
        <dbReference type="ARBA" id="ARBA00004229"/>
    </source>
</evidence>
<dbReference type="Proteomes" id="UP000326939">
    <property type="component" value="Chromosome 14"/>
</dbReference>
<dbReference type="PANTHER" id="PTHR31913">
    <property type="entry name" value="VACUOLAR IMPORT AND DEGRADATION PROTEIN 27"/>
    <property type="match status" value="1"/>
</dbReference>
<dbReference type="EMBL" id="VDCV01000014">
    <property type="protein sequence ID" value="KAB5526699.1"/>
    <property type="molecule type" value="Genomic_DNA"/>
</dbReference>
<dbReference type="AlphaFoldDB" id="A0A5N5K5J9"/>
<evidence type="ECO:0000256" key="5">
    <source>
        <dbReference type="ARBA" id="ARBA00022692"/>
    </source>
</evidence>
<keyword evidence="6 10" id="KW-1133">Transmembrane helix</keyword>
<dbReference type="SUPFAM" id="SSF103511">
    <property type="entry name" value="Chlorophyll a-b binding protein"/>
    <property type="match status" value="1"/>
</dbReference>